<dbReference type="SMART" id="SM00184">
    <property type="entry name" value="RING"/>
    <property type="match status" value="1"/>
</dbReference>
<dbReference type="InterPro" id="IPR058030">
    <property type="entry name" value="TRIM8/14/16/25/29/45/65_CC"/>
</dbReference>
<dbReference type="SMART" id="SM00449">
    <property type="entry name" value="SPRY"/>
    <property type="match status" value="1"/>
</dbReference>
<dbReference type="Gene3D" id="3.30.160.60">
    <property type="entry name" value="Classic Zinc Finger"/>
    <property type="match status" value="1"/>
</dbReference>
<comment type="caution">
    <text evidence="11">The sequence shown here is derived from an EMBL/GenBank/DDBJ whole genome shotgun (WGS) entry which is preliminary data.</text>
</comment>
<proteinExistence type="predicted"/>
<dbReference type="SUPFAM" id="SSF57850">
    <property type="entry name" value="RING/U-box"/>
    <property type="match status" value="1"/>
</dbReference>
<dbReference type="Proteomes" id="UP000324632">
    <property type="component" value="Chromosome 22"/>
</dbReference>
<keyword evidence="2" id="KW-0479">Metal-binding</keyword>
<dbReference type="Pfam" id="PF00643">
    <property type="entry name" value="zf-B_box"/>
    <property type="match status" value="1"/>
</dbReference>
<dbReference type="OrthoDB" id="265776at2759"/>
<dbReference type="CDD" id="cd13733">
    <property type="entry name" value="SPRY_PRY_C-I_1"/>
    <property type="match status" value="1"/>
</dbReference>
<dbReference type="Gene3D" id="2.60.120.920">
    <property type="match status" value="1"/>
</dbReference>
<dbReference type="PANTHER" id="PTHR25465:SF32">
    <property type="entry name" value="BLOODTHIRSTY-RELATED GENE FAMILY, MEMBER 16 ISOFORM X1-RELATED"/>
    <property type="match status" value="1"/>
</dbReference>
<evidence type="ECO:0000256" key="3">
    <source>
        <dbReference type="ARBA" id="ARBA00022771"/>
    </source>
</evidence>
<dbReference type="Pfam" id="PF13445">
    <property type="entry name" value="zf-RING_UBOX"/>
    <property type="match status" value="1"/>
</dbReference>
<dbReference type="InterPro" id="IPR043136">
    <property type="entry name" value="B30.2/SPRY_sf"/>
</dbReference>
<organism evidence="11 12">
    <name type="scientific">Triplophysa tibetana</name>
    <dbReference type="NCBI Taxonomy" id="1572043"/>
    <lineage>
        <taxon>Eukaryota</taxon>
        <taxon>Metazoa</taxon>
        <taxon>Chordata</taxon>
        <taxon>Craniata</taxon>
        <taxon>Vertebrata</taxon>
        <taxon>Euteleostomi</taxon>
        <taxon>Actinopterygii</taxon>
        <taxon>Neopterygii</taxon>
        <taxon>Teleostei</taxon>
        <taxon>Ostariophysi</taxon>
        <taxon>Cypriniformes</taxon>
        <taxon>Nemacheilidae</taxon>
        <taxon>Triplophysa</taxon>
    </lineage>
</organism>
<dbReference type="SMART" id="SM00589">
    <property type="entry name" value="PRY"/>
    <property type="match status" value="1"/>
</dbReference>
<name>A0A5A9N7M9_9TELE</name>
<dbReference type="GO" id="GO:0008270">
    <property type="term" value="F:zinc ion binding"/>
    <property type="evidence" value="ECO:0007669"/>
    <property type="project" value="UniProtKB-KW"/>
</dbReference>
<feature type="domain" description="RING-type" evidence="8">
    <location>
        <begin position="15"/>
        <end position="55"/>
    </location>
</feature>
<dbReference type="PROSITE" id="PS50089">
    <property type="entry name" value="ZF_RING_2"/>
    <property type="match status" value="1"/>
</dbReference>
<dbReference type="PRINTS" id="PR01407">
    <property type="entry name" value="BUTYPHLNCDUF"/>
</dbReference>
<dbReference type="SUPFAM" id="SSF57845">
    <property type="entry name" value="B-box zinc-binding domain"/>
    <property type="match status" value="1"/>
</dbReference>
<feature type="domain" description="B30.2/SPRY" evidence="10">
    <location>
        <begin position="343"/>
        <end position="535"/>
    </location>
</feature>
<dbReference type="InterPro" id="IPR001841">
    <property type="entry name" value="Znf_RING"/>
</dbReference>
<dbReference type="InterPro" id="IPR003879">
    <property type="entry name" value="Butyrophylin_SPRY"/>
</dbReference>
<keyword evidence="4" id="KW-0862">Zinc</keyword>
<dbReference type="GO" id="GO:0045087">
    <property type="term" value="P:innate immune response"/>
    <property type="evidence" value="ECO:0007669"/>
    <property type="project" value="UniProtKB-KW"/>
</dbReference>
<dbReference type="InterPro" id="IPR006574">
    <property type="entry name" value="PRY"/>
</dbReference>
<dbReference type="GO" id="GO:0005737">
    <property type="term" value="C:cytoplasm"/>
    <property type="evidence" value="ECO:0007669"/>
    <property type="project" value="UniProtKB-ARBA"/>
</dbReference>
<evidence type="ECO:0000256" key="7">
    <source>
        <dbReference type="SAM" id="Coils"/>
    </source>
</evidence>
<dbReference type="PANTHER" id="PTHR25465">
    <property type="entry name" value="B-BOX DOMAIN CONTAINING"/>
    <property type="match status" value="1"/>
</dbReference>
<evidence type="ECO:0000256" key="4">
    <source>
        <dbReference type="ARBA" id="ARBA00022833"/>
    </source>
</evidence>
<evidence type="ECO:0000259" key="8">
    <source>
        <dbReference type="PROSITE" id="PS50089"/>
    </source>
</evidence>
<dbReference type="Pfam" id="PF25600">
    <property type="entry name" value="TRIM_CC"/>
    <property type="match status" value="1"/>
</dbReference>
<dbReference type="Gene3D" id="4.10.830.40">
    <property type="match status" value="1"/>
</dbReference>
<keyword evidence="5" id="KW-0391">Immunity</keyword>
<dbReference type="InterPro" id="IPR013083">
    <property type="entry name" value="Znf_RING/FYVE/PHD"/>
</dbReference>
<reference evidence="11 12" key="1">
    <citation type="journal article" date="2019" name="Mol. Ecol. Resour.">
        <title>Chromosome-level genome assembly of Triplophysa tibetana, a fish adapted to the harsh high-altitude environment of the Tibetan Plateau.</title>
        <authorList>
            <person name="Yang X."/>
            <person name="Liu H."/>
            <person name="Ma Z."/>
            <person name="Zou Y."/>
            <person name="Zou M."/>
            <person name="Mao Y."/>
            <person name="Li X."/>
            <person name="Wang H."/>
            <person name="Chen T."/>
            <person name="Wang W."/>
            <person name="Yang R."/>
        </authorList>
    </citation>
    <scope>NUCLEOTIDE SEQUENCE [LARGE SCALE GENOMIC DNA]</scope>
    <source>
        <strain evidence="11">TTIB1903HZAU</strain>
        <tissue evidence="11">Muscle</tissue>
    </source>
</reference>
<dbReference type="EMBL" id="SOYY01000022">
    <property type="protein sequence ID" value="KAA0704989.1"/>
    <property type="molecule type" value="Genomic_DNA"/>
</dbReference>
<evidence type="ECO:0000313" key="11">
    <source>
        <dbReference type="EMBL" id="KAA0704989.1"/>
    </source>
</evidence>
<keyword evidence="7" id="KW-0175">Coiled coil</keyword>
<evidence type="ECO:0000313" key="12">
    <source>
        <dbReference type="Proteomes" id="UP000324632"/>
    </source>
</evidence>
<dbReference type="FunFam" id="2.60.120.920:FF:000004">
    <property type="entry name" value="Butyrophilin subfamily 1 member A1"/>
    <property type="match status" value="1"/>
</dbReference>
<dbReference type="PROSITE" id="PS00518">
    <property type="entry name" value="ZF_RING_1"/>
    <property type="match status" value="1"/>
</dbReference>
<dbReference type="Gene3D" id="3.30.40.10">
    <property type="entry name" value="Zinc/RING finger domain, C3HC4 (zinc finger)"/>
    <property type="match status" value="1"/>
</dbReference>
<evidence type="ECO:0000259" key="9">
    <source>
        <dbReference type="PROSITE" id="PS50119"/>
    </source>
</evidence>
<feature type="coiled-coil region" evidence="7">
    <location>
        <begin position="195"/>
        <end position="291"/>
    </location>
</feature>
<evidence type="ECO:0000256" key="2">
    <source>
        <dbReference type="ARBA" id="ARBA00022723"/>
    </source>
</evidence>
<protein>
    <submittedName>
        <fullName evidence="11">Zinc-binding protein A33</fullName>
    </submittedName>
</protein>
<accession>A0A5A9N7M9</accession>
<evidence type="ECO:0000256" key="1">
    <source>
        <dbReference type="ARBA" id="ARBA00022588"/>
    </source>
</evidence>
<keyword evidence="12" id="KW-1185">Reference proteome</keyword>
<dbReference type="InterPro" id="IPR003877">
    <property type="entry name" value="SPRY_dom"/>
</dbReference>
<dbReference type="PROSITE" id="PS50119">
    <property type="entry name" value="ZF_BBOX"/>
    <property type="match status" value="1"/>
</dbReference>
<feature type="domain" description="B box-type" evidence="9">
    <location>
        <begin position="144"/>
        <end position="184"/>
    </location>
</feature>
<keyword evidence="1" id="KW-0399">Innate immunity</keyword>
<dbReference type="InterPro" id="IPR027370">
    <property type="entry name" value="Znf-RING_euk"/>
</dbReference>
<keyword evidence="3 6" id="KW-0863">Zinc-finger</keyword>
<dbReference type="InterPro" id="IPR017907">
    <property type="entry name" value="Znf_RING_CS"/>
</dbReference>
<dbReference type="SUPFAM" id="SSF49899">
    <property type="entry name" value="Concanavalin A-like lectins/glucanases"/>
    <property type="match status" value="1"/>
</dbReference>
<dbReference type="CDD" id="cd19769">
    <property type="entry name" value="Bbox2_TRIM16-like"/>
    <property type="match status" value="1"/>
</dbReference>
<gene>
    <name evidence="11" type="ORF">E1301_Tti000695</name>
</gene>
<evidence type="ECO:0000256" key="6">
    <source>
        <dbReference type="PROSITE-ProRule" id="PRU00024"/>
    </source>
</evidence>
<evidence type="ECO:0000256" key="5">
    <source>
        <dbReference type="ARBA" id="ARBA00022859"/>
    </source>
</evidence>
<dbReference type="SMART" id="SM00336">
    <property type="entry name" value="BBOX"/>
    <property type="match status" value="1"/>
</dbReference>
<dbReference type="Pfam" id="PF13765">
    <property type="entry name" value="PRY"/>
    <property type="match status" value="1"/>
</dbReference>
<evidence type="ECO:0000259" key="10">
    <source>
        <dbReference type="PROSITE" id="PS50188"/>
    </source>
</evidence>
<dbReference type="InterPro" id="IPR000315">
    <property type="entry name" value="Znf_B-box"/>
</dbReference>
<dbReference type="InterPro" id="IPR013320">
    <property type="entry name" value="ConA-like_dom_sf"/>
</dbReference>
<dbReference type="AlphaFoldDB" id="A0A5A9N7M9"/>
<dbReference type="InterPro" id="IPR051051">
    <property type="entry name" value="E3_ubiq-ligase_TRIM/RNF"/>
</dbReference>
<dbReference type="Pfam" id="PF00622">
    <property type="entry name" value="SPRY"/>
    <property type="match status" value="1"/>
</dbReference>
<dbReference type="InterPro" id="IPR001870">
    <property type="entry name" value="B30.2/SPRY"/>
</dbReference>
<dbReference type="PROSITE" id="PS50188">
    <property type="entry name" value="B302_SPRY"/>
    <property type="match status" value="1"/>
</dbReference>
<sequence length="551" mass="62871">MSSSTPLLSEELFQCSVCLDVFTQPVSLPCGHTFCQSCVLTQWMASGASHCPKCSTVFQEKPELCENSFAREMAEQIRKQRGQTPMVQLPVISDNILCDMCTKEKPSLAVKSCLVCVASYCADHVTSHTSRFIKHMLVPPQRRMDKRICRIHERPLELYCRYDQTCVCVLCTNTEHKTHHTIPVEREWEDRKIQLQKTQTDLKRMIKERRKKVEELKDSIKLSKENTDGEMAFSLEVFTTLLQFIERSQNELIQNMKQKQKTAETKVGKLIKELEMEISKLHTKHSELEKLSCSEDHLQLIQSFPNPGVVPQCKSWSQISVHTSQGLGLLRETLTATEELMAMQIHTVTQRELEAISQYSVDLTLDPDTANPWLMLSEDRKCVSDGNMERSFPNNAERFDTAPCVLSKEPFSKGRSYWEVSVFSKTAWDLGVAKRSVNRKGVVTLSPDDGYWAVCLRRGNEYRACDHESVLLSLRTRPQKIGIFVDFEEGQVSFYDKNASAHIYSFSGHCFTENLLAYFNPDMNDTENNKGPLVIQPIKLVNGATSDIITI</sequence>